<dbReference type="GO" id="GO:0006508">
    <property type="term" value="P:proteolysis"/>
    <property type="evidence" value="ECO:0007669"/>
    <property type="project" value="InterPro"/>
</dbReference>
<dbReference type="PANTHER" id="PTHR10795">
    <property type="entry name" value="PROPROTEIN CONVERTASE SUBTILISIN/KEXIN"/>
    <property type="match status" value="1"/>
</dbReference>
<sequence length="273" mass="30785">MESKLQFFFLSLFLLILTIHAQTLATYIVQLHPHGTTKSLFTTKLEWHLSFIQQTISSDEDPSSRLLYSYRSAMDGFSAQLTETELEYLQKHPDVISIRPDRKLQIQTTYSYKFLGLNAARENGWYQAGFGSGTIIGVLDTGVWPESPSFNDHGMPPVPKKWKGICQSGKAFNSSNCNRKLIGARIASNSKELELVYLSGGDSESQFCLKGVSSKGQSSRQNGGMRSRCQRKIRKGSSCEGSRWCCYDLNKHRTKLRRRFGRCSSLACNIGRI</sequence>
<reference evidence="7" key="1">
    <citation type="journal article" date="2017" name="Front. Plant Sci.">
        <title>Climate Clever Clovers: New Paradigm to Reduce the Environmental Footprint of Ruminants by Breeding Low Methanogenic Forages Utilizing Haplotype Variation.</title>
        <authorList>
            <person name="Kaur P."/>
            <person name="Appels R."/>
            <person name="Bayer P.E."/>
            <person name="Keeble-Gagnere G."/>
            <person name="Wang J."/>
            <person name="Hirakawa H."/>
            <person name="Shirasawa K."/>
            <person name="Vercoe P."/>
            <person name="Stefanova K."/>
            <person name="Durmic Z."/>
            <person name="Nichols P."/>
            <person name="Revell C."/>
            <person name="Isobe S.N."/>
            <person name="Edwards D."/>
            <person name="Erskine W."/>
        </authorList>
    </citation>
    <scope>NUCLEOTIDE SEQUENCE [LARGE SCALE GENOMIC DNA]</scope>
    <source>
        <strain evidence="7">cv. Daliak</strain>
    </source>
</reference>
<proteinExistence type="inferred from homology"/>
<keyword evidence="3 4" id="KW-0732">Signal</keyword>
<evidence type="ECO:0000256" key="3">
    <source>
        <dbReference type="ARBA" id="ARBA00022729"/>
    </source>
</evidence>
<evidence type="ECO:0000259" key="5">
    <source>
        <dbReference type="Pfam" id="PF05922"/>
    </source>
</evidence>
<dbReference type="InterPro" id="IPR010259">
    <property type="entry name" value="S8pro/Inhibitor_I9"/>
</dbReference>
<dbReference type="InterPro" id="IPR036852">
    <property type="entry name" value="Peptidase_S8/S53_dom_sf"/>
</dbReference>
<accession>A0A2Z6MB35</accession>
<dbReference type="GO" id="GO:0004252">
    <property type="term" value="F:serine-type endopeptidase activity"/>
    <property type="evidence" value="ECO:0007669"/>
    <property type="project" value="InterPro"/>
</dbReference>
<dbReference type="OrthoDB" id="206201at2759"/>
<keyword evidence="7" id="KW-1185">Reference proteome</keyword>
<organism evidence="6 7">
    <name type="scientific">Trifolium subterraneum</name>
    <name type="common">Subterranean clover</name>
    <dbReference type="NCBI Taxonomy" id="3900"/>
    <lineage>
        <taxon>Eukaryota</taxon>
        <taxon>Viridiplantae</taxon>
        <taxon>Streptophyta</taxon>
        <taxon>Embryophyta</taxon>
        <taxon>Tracheophyta</taxon>
        <taxon>Spermatophyta</taxon>
        <taxon>Magnoliopsida</taxon>
        <taxon>eudicotyledons</taxon>
        <taxon>Gunneridae</taxon>
        <taxon>Pentapetalae</taxon>
        <taxon>rosids</taxon>
        <taxon>fabids</taxon>
        <taxon>Fabales</taxon>
        <taxon>Fabaceae</taxon>
        <taxon>Papilionoideae</taxon>
        <taxon>50 kb inversion clade</taxon>
        <taxon>NPAAA clade</taxon>
        <taxon>Hologalegina</taxon>
        <taxon>IRL clade</taxon>
        <taxon>Trifolieae</taxon>
        <taxon>Trifolium</taxon>
    </lineage>
</organism>
<feature type="signal peptide" evidence="4">
    <location>
        <begin position="1"/>
        <end position="25"/>
    </location>
</feature>
<dbReference type="SUPFAM" id="SSF52743">
    <property type="entry name" value="Subtilisin-like"/>
    <property type="match status" value="1"/>
</dbReference>
<gene>
    <name evidence="6" type="ORF">TSUD_336400</name>
</gene>
<dbReference type="FunFam" id="3.30.70.80:FF:000003">
    <property type="entry name" value="Subtilisin-like protease SBT1.9"/>
    <property type="match status" value="1"/>
</dbReference>
<evidence type="ECO:0000313" key="7">
    <source>
        <dbReference type="Proteomes" id="UP000242715"/>
    </source>
</evidence>
<name>A0A2Z6MB35_TRISU</name>
<dbReference type="EMBL" id="DF973197">
    <property type="protein sequence ID" value="GAU19353.1"/>
    <property type="molecule type" value="Genomic_DNA"/>
</dbReference>
<dbReference type="Gene3D" id="3.30.70.80">
    <property type="entry name" value="Peptidase S8 propeptide/proteinase inhibitor I9"/>
    <property type="match status" value="1"/>
</dbReference>
<dbReference type="AlphaFoldDB" id="A0A2Z6MB35"/>
<protein>
    <recommendedName>
        <fullName evidence="5">Inhibitor I9 domain-containing protein</fullName>
    </recommendedName>
</protein>
<comment type="subcellular location">
    <subcellularLocation>
        <location evidence="1">Secreted</location>
    </subcellularLocation>
</comment>
<dbReference type="Proteomes" id="UP000242715">
    <property type="component" value="Unassembled WGS sequence"/>
</dbReference>
<feature type="domain" description="Inhibitor I9" evidence="5">
    <location>
        <begin position="26"/>
        <end position="106"/>
    </location>
</feature>
<dbReference type="Gene3D" id="3.40.50.200">
    <property type="entry name" value="Peptidase S8/S53 domain"/>
    <property type="match status" value="1"/>
</dbReference>
<dbReference type="GO" id="GO:0005576">
    <property type="term" value="C:extracellular region"/>
    <property type="evidence" value="ECO:0007669"/>
    <property type="project" value="UniProtKB-SubCell"/>
</dbReference>
<evidence type="ECO:0000313" key="6">
    <source>
        <dbReference type="EMBL" id="GAU19353.1"/>
    </source>
</evidence>
<evidence type="ECO:0000256" key="2">
    <source>
        <dbReference type="ARBA" id="ARBA00011073"/>
    </source>
</evidence>
<evidence type="ECO:0000256" key="1">
    <source>
        <dbReference type="ARBA" id="ARBA00004613"/>
    </source>
</evidence>
<comment type="similarity">
    <text evidence="2">Belongs to the peptidase S8 family.</text>
</comment>
<dbReference type="Pfam" id="PF05922">
    <property type="entry name" value="Inhibitor_I9"/>
    <property type="match status" value="1"/>
</dbReference>
<dbReference type="InterPro" id="IPR045051">
    <property type="entry name" value="SBT"/>
</dbReference>
<dbReference type="InterPro" id="IPR037045">
    <property type="entry name" value="S8pro/Inhibitor_I9_sf"/>
</dbReference>
<feature type="chain" id="PRO_5016317758" description="Inhibitor I9 domain-containing protein" evidence="4">
    <location>
        <begin position="26"/>
        <end position="273"/>
    </location>
</feature>
<evidence type="ECO:0000256" key="4">
    <source>
        <dbReference type="SAM" id="SignalP"/>
    </source>
</evidence>